<dbReference type="InterPro" id="IPR045183">
    <property type="entry name" value="Ebi-like"/>
</dbReference>
<feature type="region of interest" description="Disordered" evidence="6">
    <location>
        <begin position="87"/>
        <end position="310"/>
    </location>
</feature>
<dbReference type="EMBL" id="KZ819669">
    <property type="protein sequence ID" value="PWN27144.1"/>
    <property type="molecule type" value="Genomic_DNA"/>
</dbReference>
<dbReference type="PRINTS" id="PR00320">
    <property type="entry name" value="GPROTEINBRPT"/>
</dbReference>
<evidence type="ECO:0000256" key="6">
    <source>
        <dbReference type="SAM" id="MobiDB-lite"/>
    </source>
</evidence>
<dbReference type="Pfam" id="PF00400">
    <property type="entry name" value="WD40"/>
    <property type="match status" value="6"/>
</dbReference>
<evidence type="ECO:0000256" key="2">
    <source>
        <dbReference type="ARBA" id="ARBA00022574"/>
    </source>
</evidence>
<comment type="subcellular location">
    <subcellularLocation>
        <location evidence="1">Nucleus</location>
    </subcellularLocation>
</comment>
<feature type="repeat" description="WD" evidence="5">
    <location>
        <begin position="386"/>
        <end position="417"/>
    </location>
</feature>
<feature type="repeat" description="WD" evidence="5">
    <location>
        <begin position="634"/>
        <end position="684"/>
    </location>
</feature>
<dbReference type="InterPro" id="IPR019775">
    <property type="entry name" value="WD40_repeat_CS"/>
</dbReference>
<dbReference type="Gene3D" id="1.20.960.30">
    <property type="match status" value="1"/>
</dbReference>
<dbReference type="GO" id="GO:0006357">
    <property type="term" value="P:regulation of transcription by RNA polymerase II"/>
    <property type="evidence" value="ECO:0007669"/>
    <property type="project" value="TreeGrafter"/>
</dbReference>
<proteinExistence type="predicted"/>
<feature type="compositionally biased region" description="Low complexity" evidence="6">
    <location>
        <begin position="599"/>
        <end position="625"/>
    </location>
</feature>
<dbReference type="Gene3D" id="2.130.10.10">
    <property type="entry name" value="YVTN repeat-like/Quinoprotein amine dehydrogenase"/>
    <property type="match status" value="2"/>
</dbReference>
<dbReference type="PROSITE" id="PS00678">
    <property type="entry name" value="WD_REPEATS_1"/>
    <property type="match status" value="2"/>
</dbReference>
<dbReference type="AlphaFoldDB" id="A0A316UQ97"/>
<evidence type="ECO:0000313" key="8">
    <source>
        <dbReference type="Proteomes" id="UP000245884"/>
    </source>
</evidence>
<dbReference type="InterPro" id="IPR006594">
    <property type="entry name" value="LisH"/>
</dbReference>
<dbReference type="OrthoDB" id="10264639at2759"/>
<gene>
    <name evidence="7" type="ORF">BDZ90DRAFT_274948</name>
</gene>
<dbReference type="PANTHER" id="PTHR22846">
    <property type="entry name" value="WD40 REPEAT PROTEIN"/>
    <property type="match status" value="1"/>
</dbReference>
<reference evidence="7 8" key="1">
    <citation type="journal article" date="2018" name="Mol. Biol. Evol.">
        <title>Broad Genomic Sampling Reveals a Smut Pathogenic Ancestry of the Fungal Clade Ustilaginomycotina.</title>
        <authorList>
            <person name="Kijpornyongpan T."/>
            <person name="Mondo S.J."/>
            <person name="Barry K."/>
            <person name="Sandor L."/>
            <person name="Lee J."/>
            <person name="Lipzen A."/>
            <person name="Pangilinan J."/>
            <person name="LaButti K."/>
            <person name="Hainaut M."/>
            <person name="Henrissat B."/>
            <person name="Grigoriev I.V."/>
            <person name="Spatafora J.W."/>
            <person name="Aime M.C."/>
        </authorList>
    </citation>
    <scope>NUCLEOTIDE SEQUENCE [LARGE SCALE GENOMIC DNA]</scope>
    <source>
        <strain evidence="7 8">MCA 5214</strain>
    </source>
</reference>
<dbReference type="PROSITE" id="PS50896">
    <property type="entry name" value="LISH"/>
    <property type="match status" value="1"/>
</dbReference>
<sequence>MPPLCSSAEVNLLIYHYLKESGFHHACFSLRHEGRLDEEPLSKEAVIEPGRLLRMLQKGLLYMAVEAHVNPDGSEKECTAPFNLVGPPHVCDGKSRGKTSSAIPTPVRLTPEPPAPKVITSSESSSQTDELYEAIRSQAARPTPSPNGRHASVSNQAVASSSKNKLDVPPAAPYDDASTSKRKASATPLPTREEKRSKRGEEAVQAPNGIHRDEQDDDDDETLPAATTKNGKHPISPKAGKQSLPAKGKGVEKAASSKKGGKKKKKAAAAVATGGDDDDEEGAAASDQSPAPPTTAKKTGNGAGKKGAATQAVAQLPAKAKGKEVASEDIVTLLGHSAEVFSSAWNPSVPGLIASAGGDATVRIWDLPSSGSTSPDSPPAVCKHLPTTNAKDVSALEWNPDGTLLASGSYDGILRLWTPQGDLHLVMSMHQGPIFAVRWNRKGTMLLTSSADGTAIVWDLSSGKVRQQFPIHSDSILDVDWLVSTRSAGPASRANEATFATGSADNSINICRVGEPKPVRTLRGHDDEVNAIRFDASQTLLASASDDCTAKIWSVAGGASSTAPGSSAGASSSTRKRSSRGRSGADSSMEVDRSDDEGGAAADASVDGDVDSVLRQGNNGSHSSGGSPGCLFTLTGHTKELYALAWAPTGPGSTNPEQPRMLATTSFDKTARIWNADDGTCLRVIDDHVDSVYAICWSPDARFLATGGIDARVFVTRCMDGEIVKAFVAGGAVFDVSWHVAQEGQEGGEGKEGRAVIKDEHDEAAGGVNGSSSSSRRRLSAMTNARHQLAVSQQNRTLSVLDLGKLLEANPAALPPPDAAAPAASTAGETSMQPPAAGSEQQQASSTEVSAA</sequence>
<dbReference type="GO" id="GO:0034967">
    <property type="term" value="C:Set3 complex"/>
    <property type="evidence" value="ECO:0007669"/>
    <property type="project" value="TreeGrafter"/>
</dbReference>
<feature type="region of interest" description="Disordered" evidence="6">
    <location>
        <begin position="760"/>
        <end position="782"/>
    </location>
</feature>
<dbReference type="STRING" id="1569628.A0A316UQ97"/>
<dbReference type="CDD" id="cd00200">
    <property type="entry name" value="WD40"/>
    <property type="match status" value="1"/>
</dbReference>
<evidence type="ECO:0000313" key="7">
    <source>
        <dbReference type="EMBL" id="PWN27144.1"/>
    </source>
</evidence>
<dbReference type="InterPro" id="IPR020472">
    <property type="entry name" value="WD40_PAC1"/>
</dbReference>
<dbReference type="InterPro" id="IPR001680">
    <property type="entry name" value="WD40_rpt"/>
</dbReference>
<feature type="repeat" description="WD" evidence="5">
    <location>
        <begin position="427"/>
        <end position="468"/>
    </location>
</feature>
<feature type="repeat" description="WD" evidence="5">
    <location>
        <begin position="333"/>
        <end position="375"/>
    </location>
</feature>
<dbReference type="Pfam" id="PF08513">
    <property type="entry name" value="LisH"/>
    <property type="match status" value="1"/>
</dbReference>
<keyword evidence="4" id="KW-0539">Nucleus</keyword>
<feature type="region of interest" description="Disordered" evidence="6">
    <location>
        <begin position="810"/>
        <end position="852"/>
    </location>
</feature>
<dbReference type="PROSITE" id="PS50082">
    <property type="entry name" value="WD_REPEATS_2"/>
    <property type="match status" value="6"/>
</dbReference>
<feature type="compositionally biased region" description="Basic and acidic residues" evidence="6">
    <location>
        <begin position="191"/>
        <end position="202"/>
    </location>
</feature>
<keyword evidence="8" id="KW-1185">Reference proteome</keyword>
<dbReference type="SMART" id="SM00667">
    <property type="entry name" value="LisH"/>
    <property type="match status" value="1"/>
</dbReference>
<feature type="compositionally biased region" description="Polar residues" evidence="6">
    <location>
        <begin position="119"/>
        <end position="129"/>
    </location>
</feature>
<evidence type="ECO:0000256" key="1">
    <source>
        <dbReference type="ARBA" id="ARBA00004123"/>
    </source>
</evidence>
<dbReference type="PANTHER" id="PTHR22846:SF2">
    <property type="entry name" value="F-BOX-LIKE_WD REPEAT-CONTAINING PROTEIN EBI"/>
    <property type="match status" value="1"/>
</dbReference>
<evidence type="ECO:0000256" key="5">
    <source>
        <dbReference type="PROSITE-ProRule" id="PRU00221"/>
    </source>
</evidence>
<dbReference type="InterPro" id="IPR036322">
    <property type="entry name" value="WD40_repeat_dom_sf"/>
</dbReference>
<evidence type="ECO:0000256" key="3">
    <source>
        <dbReference type="ARBA" id="ARBA00022737"/>
    </source>
</evidence>
<name>A0A316UQ97_9BASI</name>
<feature type="compositionally biased region" description="Polar residues" evidence="6">
    <location>
        <begin position="828"/>
        <end position="852"/>
    </location>
</feature>
<dbReference type="InterPro" id="IPR015943">
    <property type="entry name" value="WD40/YVTN_repeat-like_dom_sf"/>
</dbReference>
<dbReference type="RefSeq" id="XP_025361756.1">
    <property type="nucleotide sequence ID" value="XM_025508854.1"/>
</dbReference>
<evidence type="ECO:0000256" key="4">
    <source>
        <dbReference type="ARBA" id="ARBA00023242"/>
    </source>
</evidence>
<accession>A0A316UQ97</accession>
<dbReference type="PROSITE" id="PS50294">
    <property type="entry name" value="WD_REPEATS_REGION"/>
    <property type="match status" value="4"/>
</dbReference>
<keyword evidence="3" id="KW-0677">Repeat</keyword>
<dbReference type="FunFam" id="1.20.960.30:FF:000003">
    <property type="entry name" value="Related to Nuclear receptor co-repressor/HDAC3 complex subunit TBLR1"/>
    <property type="match status" value="1"/>
</dbReference>
<dbReference type="Proteomes" id="UP000245884">
    <property type="component" value="Unassembled WGS sequence"/>
</dbReference>
<dbReference type="SUPFAM" id="SSF50978">
    <property type="entry name" value="WD40 repeat-like"/>
    <property type="match status" value="2"/>
</dbReference>
<feature type="compositionally biased region" description="Low complexity" evidence="6">
    <location>
        <begin position="558"/>
        <end position="573"/>
    </location>
</feature>
<organism evidence="7 8">
    <name type="scientific">Jaminaea rosea</name>
    <dbReference type="NCBI Taxonomy" id="1569628"/>
    <lineage>
        <taxon>Eukaryota</taxon>
        <taxon>Fungi</taxon>
        <taxon>Dikarya</taxon>
        <taxon>Basidiomycota</taxon>
        <taxon>Ustilaginomycotina</taxon>
        <taxon>Exobasidiomycetes</taxon>
        <taxon>Microstromatales</taxon>
        <taxon>Microstromatales incertae sedis</taxon>
        <taxon>Jaminaea</taxon>
    </lineage>
</organism>
<dbReference type="GO" id="GO:0003714">
    <property type="term" value="F:transcription corepressor activity"/>
    <property type="evidence" value="ECO:0007669"/>
    <property type="project" value="InterPro"/>
</dbReference>
<feature type="repeat" description="WD" evidence="5">
    <location>
        <begin position="685"/>
        <end position="715"/>
    </location>
</feature>
<feature type="compositionally biased region" description="Low complexity" evidence="6">
    <location>
        <begin position="152"/>
        <end position="163"/>
    </location>
</feature>
<feature type="region of interest" description="Disordered" evidence="6">
    <location>
        <begin position="558"/>
        <end position="627"/>
    </location>
</feature>
<feature type="compositionally biased region" description="Low complexity" evidence="6">
    <location>
        <begin position="294"/>
        <end position="310"/>
    </location>
</feature>
<keyword evidence="2 5" id="KW-0853">WD repeat</keyword>
<feature type="repeat" description="WD" evidence="5">
    <location>
        <begin position="522"/>
        <end position="563"/>
    </location>
</feature>
<dbReference type="GeneID" id="37030677"/>
<dbReference type="SMART" id="SM00320">
    <property type="entry name" value="WD40"/>
    <property type="match status" value="7"/>
</dbReference>
<protein>
    <submittedName>
        <fullName evidence="7">WD40 repeat-like protein</fullName>
    </submittedName>
</protein>